<name>A0A066X7W3_COLSU</name>
<protein>
    <submittedName>
        <fullName evidence="1">Uncharacterized protein</fullName>
    </submittedName>
</protein>
<reference evidence="2" key="1">
    <citation type="journal article" date="2014" name="Genome Announc.">
        <title>Draft genome sequence of Colletotrichum sublineola, a destructive pathogen of cultivated sorghum.</title>
        <authorList>
            <person name="Baroncelli R."/>
            <person name="Sanz-Martin J.M."/>
            <person name="Rech G.E."/>
            <person name="Sukno S.A."/>
            <person name="Thon M.R."/>
        </authorList>
    </citation>
    <scope>NUCLEOTIDE SEQUENCE [LARGE SCALE GENOMIC DNA]</scope>
    <source>
        <strain evidence="2">TX430BB</strain>
    </source>
</reference>
<evidence type="ECO:0000313" key="2">
    <source>
        <dbReference type="Proteomes" id="UP000027238"/>
    </source>
</evidence>
<keyword evidence="2" id="KW-1185">Reference proteome</keyword>
<comment type="caution">
    <text evidence="1">The sequence shown here is derived from an EMBL/GenBank/DDBJ whole genome shotgun (WGS) entry which is preliminary data.</text>
</comment>
<proteinExistence type="predicted"/>
<dbReference type="OrthoDB" id="10595986at2759"/>
<gene>
    <name evidence="1" type="ORF">CSUB01_07431</name>
</gene>
<organism evidence="1 2">
    <name type="scientific">Colletotrichum sublineola</name>
    <name type="common">Sorghum anthracnose fungus</name>
    <dbReference type="NCBI Taxonomy" id="1173701"/>
    <lineage>
        <taxon>Eukaryota</taxon>
        <taxon>Fungi</taxon>
        <taxon>Dikarya</taxon>
        <taxon>Ascomycota</taxon>
        <taxon>Pezizomycotina</taxon>
        <taxon>Sordariomycetes</taxon>
        <taxon>Hypocreomycetidae</taxon>
        <taxon>Glomerellales</taxon>
        <taxon>Glomerellaceae</taxon>
        <taxon>Colletotrichum</taxon>
        <taxon>Colletotrichum graminicola species complex</taxon>
    </lineage>
</organism>
<evidence type="ECO:0000313" key="1">
    <source>
        <dbReference type="EMBL" id="KDN65047.1"/>
    </source>
</evidence>
<dbReference type="AlphaFoldDB" id="A0A066X7W3"/>
<dbReference type="Proteomes" id="UP000027238">
    <property type="component" value="Unassembled WGS sequence"/>
</dbReference>
<sequence>MIHHSPVVDSLTRREFVPGDPLSPCPVGRYEVRGDGGCAQSPTCSSQPGATGSTYSAVSVAHQTRHHLLVQQICVDMRRPNGEPDLEETLPVPPVCRFEPHRCAAGLQDT</sequence>
<dbReference type="EMBL" id="JMSE01001070">
    <property type="protein sequence ID" value="KDN65047.1"/>
    <property type="molecule type" value="Genomic_DNA"/>
</dbReference>
<accession>A0A066X7W3</accession>
<dbReference type="HOGENOM" id="CLU_2170924_0_0_1"/>